<gene>
    <name evidence="1" type="ORF">ANE_LOCUS4753</name>
</gene>
<organism evidence="1 2">
    <name type="scientific">Arabis nemorensis</name>
    <dbReference type="NCBI Taxonomy" id="586526"/>
    <lineage>
        <taxon>Eukaryota</taxon>
        <taxon>Viridiplantae</taxon>
        <taxon>Streptophyta</taxon>
        <taxon>Embryophyta</taxon>
        <taxon>Tracheophyta</taxon>
        <taxon>Spermatophyta</taxon>
        <taxon>Magnoliopsida</taxon>
        <taxon>eudicotyledons</taxon>
        <taxon>Gunneridae</taxon>
        <taxon>Pentapetalae</taxon>
        <taxon>rosids</taxon>
        <taxon>malvids</taxon>
        <taxon>Brassicales</taxon>
        <taxon>Brassicaceae</taxon>
        <taxon>Arabideae</taxon>
        <taxon>Arabis</taxon>
    </lineage>
</organism>
<dbReference type="InterPro" id="IPR009568">
    <property type="entry name" value="DUF1184"/>
</dbReference>
<proteinExistence type="predicted"/>
<dbReference type="Proteomes" id="UP000489600">
    <property type="component" value="Unassembled WGS sequence"/>
</dbReference>
<dbReference type="AlphaFoldDB" id="A0A565AY20"/>
<protein>
    <submittedName>
        <fullName evidence="1">Uncharacterized protein</fullName>
    </submittedName>
</protein>
<keyword evidence="2" id="KW-1185">Reference proteome</keyword>
<reference evidence="1" key="1">
    <citation type="submission" date="2019-07" db="EMBL/GenBank/DDBJ databases">
        <authorList>
            <person name="Dittberner H."/>
        </authorList>
    </citation>
    <scope>NUCLEOTIDE SEQUENCE [LARGE SCALE GENOMIC DNA]</scope>
</reference>
<sequence length="339" mass="38534">MSMTDHVLRRSKRLASRRFSPYTSGTNDQTEKQKAEAVELGVELSLFLAEAITYIKPKVGVAGVYDQPGGNSIQCHELITQDFAFLVKSLGRIVSYLKNGGVVKSCSFEKWFPKKLGESLRSAKHVSGTDGFPRETIKSKALPLWTSLFEAKPKRINPQSSLTSFPKLHPEPSSMTSTDISIISTNMESLWVTSCVLHDNESVIYSPCEFVFLLRTKISKEKQKEEAVRVGVEFSLFVAEAMFMLSDDVRSTLWFGRWLLSHACNHTRKQDLDDPVMGRLFCVFEYVFETYIKNKNGVYHETHKPIQWKRLVTFRQDFADGVREPRAEEARGQVEVCQG</sequence>
<evidence type="ECO:0000313" key="1">
    <source>
        <dbReference type="EMBL" id="VVA94308.1"/>
    </source>
</evidence>
<dbReference type="Pfam" id="PF06683">
    <property type="entry name" value="DUF1184"/>
    <property type="match status" value="3"/>
</dbReference>
<comment type="caution">
    <text evidence="1">The sequence shown here is derived from an EMBL/GenBank/DDBJ whole genome shotgun (WGS) entry which is preliminary data.</text>
</comment>
<dbReference type="OrthoDB" id="1079192at2759"/>
<accession>A0A565AY20</accession>
<dbReference type="EMBL" id="CABITT030000002">
    <property type="protein sequence ID" value="VVA94308.1"/>
    <property type="molecule type" value="Genomic_DNA"/>
</dbReference>
<evidence type="ECO:0000313" key="2">
    <source>
        <dbReference type="Proteomes" id="UP000489600"/>
    </source>
</evidence>
<name>A0A565AY20_9BRAS</name>